<evidence type="ECO:0000259" key="5">
    <source>
        <dbReference type="Pfam" id="PF01625"/>
    </source>
</evidence>
<dbReference type="InterPro" id="IPR036509">
    <property type="entry name" value="Met_Sox_Rdtase_MsrA_sf"/>
</dbReference>
<dbReference type="EC" id="1.8.4.11" evidence="4"/>
<evidence type="ECO:0000256" key="1">
    <source>
        <dbReference type="ARBA" id="ARBA00023002"/>
    </source>
</evidence>
<comment type="catalytic activity">
    <reaction evidence="2 4">
        <text>L-methionyl-[protein] + [thioredoxin]-disulfide + H2O = L-methionyl-(S)-S-oxide-[protein] + [thioredoxin]-dithiol</text>
        <dbReference type="Rhea" id="RHEA:14217"/>
        <dbReference type="Rhea" id="RHEA-COMP:10698"/>
        <dbReference type="Rhea" id="RHEA-COMP:10700"/>
        <dbReference type="Rhea" id="RHEA-COMP:12313"/>
        <dbReference type="Rhea" id="RHEA-COMP:12315"/>
        <dbReference type="ChEBI" id="CHEBI:15377"/>
        <dbReference type="ChEBI" id="CHEBI:16044"/>
        <dbReference type="ChEBI" id="CHEBI:29950"/>
        <dbReference type="ChEBI" id="CHEBI:44120"/>
        <dbReference type="ChEBI" id="CHEBI:50058"/>
        <dbReference type="EC" id="1.8.4.11"/>
    </reaction>
</comment>
<evidence type="ECO:0000313" key="6">
    <source>
        <dbReference type="EMBL" id="KXX65840.1"/>
    </source>
</evidence>
<feature type="domain" description="Peptide methionine sulphoxide reductase MsrA" evidence="5">
    <location>
        <begin position="5"/>
        <end position="158"/>
    </location>
</feature>
<dbReference type="Proteomes" id="UP000075766">
    <property type="component" value="Unassembled WGS sequence"/>
</dbReference>
<dbReference type="RefSeq" id="WP_062272332.1">
    <property type="nucleotide sequence ID" value="NZ_LSYU01000028.1"/>
</dbReference>
<proteinExistence type="inferred from homology"/>
<feature type="active site" evidence="4">
    <location>
        <position position="12"/>
    </location>
</feature>
<gene>
    <name evidence="4" type="primary">msrA</name>
    <name evidence="6" type="ORF">AY586_07890</name>
</gene>
<dbReference type="Gene3D" id="3.30.1060.10">
    <property type="entry name" value="Peptide methionine sulphoxide reductase MsrA"/>
    <property type="match status" value="1"/>
</dbReference>
<dbReference type="NCBIfam" id="TIGR00401">
    <property type="entry name" value="msrA"/>
    <property type="match status" value="1"/>
</dbReference>
<comment type="function">
    <text evidence="4">Has an important function as a repair enzyme for proteins that have been inactivated by oxidation. Catalyzes the reversible oxidation-reduction of methionine sulfoxide in proteins to methionine.</text>
</comment>
<reference evidence="6 7" key="1">
    <citation type="submission" date="2016-02" db="EMBL/GenBank/DDBJ databases">
        <title>Genome sequence of Marichromatium gracile YL-28, a purple sulfur bacterium.</title>
        <authorList>
            <person name="Zhao C."/>
            <person name="Hong X."/>
            <person name="Chen S."/>
            <person name="Yang S."/>
        </authorList>
    </citation>
    <scope>NUCLEOTIDE SEQUENCE [LARGE SCALE GENOMIC DNA]</scope>
    <source>
        <strain evidence="6 7">YL28</strain>
    </source>
</reference>
<comment type="similarity">
    <text evidence="4">Belongs to the MsrA Met sulfoxide reductase family.</text>
</comment>
<name>A0ABR5VKH6_MARGR</name>
<dbReference type="Pfam" id="PF01625">
    <property type="entry name" value="PMSR"/>
    <property type="match status" value="1"/>
</dbReference>
<dbReference type="SUPFAM" id="SSF55068">
    <property type="entry name" value="Peptide methionine sulfoxide reductase"/>
    <property type="match status" value="1"/>
</dbReference>
<organism evidence="6 7">
    <name type="scientific">Marichromatium gracile</name>
    <name type="common">Chromatium gracile</name>
    <dbReference type="NCBI Taxonomy" id="1048"/>
    <lineage>
        <taxon>Bacteria</taxon>
        <taxon>Pseudomonadati</taxon>
        <taxon>Pseudomonadota</taxon>
        <taxon>Gammaproteobacteria</taxon>
        <taxon>Chromatiales</taxon>
        <taxon>Chromatiaceae</taxon>
        <taxon>Marichromatium</taxon>
    </lineage>
</organism>
<dbReference type="EMBL" id="LSYU01000028">
    <property type="protein sequence ID" value="KXX65840.1"/>
    <property type="molecule type" value="Genomic_DNA"/>
</dbReference>
<protein>
    <recommendedName>
        <fullName evidence="4">Peptide methionine sulfoxide reductase MsrA</fullName>
        <shortName evidence="4">Protein-methionine-S-oxide reductase</shortName>
        <ecNumber evidence="4">1.8.4.11</ecNumber>
    </recommendedName>
    <alternativeName>
        <fullName evidence="4">Peptide-methionine (S)-S-oxide reductase</fullName>
        <shortName evidence="4">Peptide Met(O) reductase</shortName>
    </alternativeName>
</protein>
<comment type="catalytic activity">
    <reaction evidence="3 4">
        <text>[thioredoxin]-disulfide + L-methionine + H2O = L-methionine (S)-S-oxide + [thioredoxin]-dithiol</text>
        <dbReference type="Rhea" id="RHEA:19993"/>
        <dbReference type="Rhea" id="RHEA-COMP:10698"/>
        <dbReference type="Rhea" id="RHEA-COMP:10700"/>
        <dbReference type="ChEBI" id="CHEBI:15377"/>
        <dbReference type="ChEBI" id="CHEBI:29950"/>
        <dbReference type="ChEBI" id="CHEBI:50058"/>
        <dbReference type="ChEBI" id="CHEBI:57844"/>
        <dbReference type="ChEBI" id="CHEBI:58772"/>
        <dbReference type="EC" id="1.8.4.11"/>
    </reaction>
</comment>
<dbReference type="PANTHER" id="PTHR43774:SF1">
    <property type="entry name" value="PEPTIDE METHIONINE SULFOXIDE REDUCTASE MSRA 2"/>
    <property type="match status" value="1"/>
</dbReference>
<dbReference type="HAMAP" id="MF_01401">
    <property type="entry name" value="MsrA"/>
    <property type="match status" value="1"/>
</dbReference>
<evidence type="ECO:0000256" key="3">
    <source>
        <dbReference type="ARBA" id="ARBA00048782"/>
    </source>
</evidence>
<evidence type="ECO:0000256" key="2">
    <source>
        <dbReference type="ARBA" id="ARBA00047806"/>
    </source>
</evidence>
<accession>A0ABR5VKH6</accession>
<evidence type="ECO:0000313" key="7">
    <source>
        <dbReference type="Proteomes" id="UP000075766"/>
    </source>
</evidence>
<evidence type="ECO:0000256" key="4">
    <source>
        <dbReference type="HAMAP-Rule" id="MF_01401"/>
    </source>
</evidence>
<dbReference type="InterPro" id="IPR002569">
    <property type="entry name" value="Met_Sox_Rdtase_MsrA_dom"/>
</dbReference>
<keyword evidence="7" id="KW-1185">Reference proteome</keyword>
<sequence>MQHETATLGGGCFWCLEAGFERLRGVEAVVSGYAGGALEQPSYRDVCRGDTGHAEVVQVRFDPTVIGYETLLEVFFTLHDPTTRNRQGADVGTQYRSVIFHHGEAQREQAAETIARLDAAGLWPNPIVTELVPAPTFHPAEPEHQGYFRRHPRQPYCQAVIDPKLAKLRQRHRALLASGVASRQEV</sequence>
<dbReference type="PANTHER" id="PTHR43774">
    <property type="entry name" value="PEPTIDE METHIONINE SULFOXIDE REDUCTASE"/>
    <property type="match status" value="1"/>
</dbReference>
<comment type="caution">
    <text evidence="6">The sequence shown here is derived from an EMBL/GenBank/DDBJ whole genome shotgun (WGS) entry which is preliminary data.</text>
</comment>
<keyword evidence="1 4" id="KW-0560">Oxidoreductase</keyword>